<evidence type="ECO:0000313" key="3">
    <source>
        <dbReference type="Proteomes" id="UP000646745"/>
    </source>
</evidence>
<organism evidence="2 3">
    <name type="scientific">Salinicola rhizosphaerae</name>
    <dbReference type="NCBI Taxonomy" id="1443141"/>
    <lineage>
        <taxon>Bacteria</taxon>
        <taxon>Pseudomonadati</taxon>
        <taxon>Pseudomonadota</taxon>
        <taxon>Gammaproteobacteria</taxon>
        <taxon>Oceanospirillales</taxon>
        <taxon>Halomonadaceae</taxon>
        <taxon>Salinicola</taxon>
    </lineage>
</organism>
<protein>
    <recommendedName>
        <fullName evidence="1">MobA/VirD2-like nuclease domain-containing protein</fullName>
    </recommendedName>
</protein>
<dbReference type="InterPro" id="IPR005094">
    <property type="entry name" value="Endonuclease_MobA/VirD2"/>
</dbReference>
<keyword evidence="3" id="KW-1185">Reference proteome</keyword>
<dbReference type="RefSeq" id="WP_189443428.1">
    <property type="nucleotide sequence ID" value="NZ_BMZI01000002.1"/>
</dbReference>
<name>A0ABQ3DWJ9_9GAMM</name>
<dbReference type="EMBL" id="BMZI01000002">
    <property type="protein sequence ID" value="GHB12939.1"/>
    <property type="molecule type" value="Genomic_DNA"/>
</dbReference>
<proteinExistence type="predicted"/>
<dbReference type="Pfam" id="PF03432">
    <property type="entry name" value="Relaxase"/>
    <property type="match status" value="1"/>
</dbReference>
<accession>A0ABQ3DWJ9</accession>
<reference evidence="3" key="1">
    <citation type="journal article" date="2019" name="Int. J. Syst. Evol. Microbiol.">
        <title>The Global Catalogue of Microorganisms (GCM) 10K type strain sequencing project: providing services to taxonomists for standard genome sequencing and annotation.</title>
        <authorList>
            <consortium name="The Broad Institute Genomics Platform"/>
            <consortium name="The Broad Institute Genome Sequencing Center for Infectious Disease"/>
            <person name="Wu L."/>
            <person name="Ma J."/>
        </authorList>
    </citation>
    <scope>NUCLEOTIDE SEQUENCE [LARGE SCALE GENOMIC DNA]</scope>
    <source>
        <strain evidence="3">KCTC 32998</strain>
    </source>
</reference>
<comment type="caution">
    <text evidence="2">The sequence shown here is derived from an EMBL/GenBank/DDBJ whole genome shotgun (WGS) entry which is preliminary data.</text>
</comment>
<feature type="domain" description="MobA/VirD2-like nuclease" evidence="1">
    <location>
        <begin position="50"/>
        <end position="158"/>
    </location>
</feature>
<evidence type="ECO:0000259" key="1">
    <source>
        <dbReference type="Pfam" id="PF03432"/>
    </source>
</evidence>
<evidence type="ECO:0000313" key="2">
    <source>
        <dbReference type="EMBL" id="GHB12939.1"/>
    </source>
</evidence>
<sequence>MIIKFTPHKSNPTNPMKAIKGGVRYVQDEKDWQHNERSEKPEELIGNGDDFLKKISNAGKHSGKYTHAIISFTERQLSKDFVRDRVNEVIDGLMPGLDTARVPVYANMHRDKENTLHVHLFVAGVDLPTGNRFNAYFVGKDFRRIDCLQNMINAKHGLSDPKDPAFRRLIDTDRKKWPIGQKLVTEIDEHIKDQIVNGKIKSKQDVINELKEIGLEVNRVTAKRISIKNPARKSEENARPIALKGPVFEDGFDFESALHELRKSKEEQSAEFKATAEQRYLENKKLYDELYTARIETNDKRYRIKPKRLRKGRSLYVGSGIVPRLGGYDGIRERATADHFDTTLRNLDVRSMFRNPATRWRVPMQARKFLENNEKKEQLNGTGKANNQDVQDISKSVDRITGQVDEQNERIDKCISRQRGSDGCRFEQARQRLTADSSTGERYEGISEQLSQVDQFIADYQEMMARQNKKSDWRPSL</sequence>
<dbReference type="Proteomes" id="UP000646745">
    <property type="component" value="Unassembled WGS sequence"/>
</dbReference>
<gene>
    <name evidence="2" type="ORF">GCM10009038_08730</name>
</gene>